<feature type="transmembrane region" description="Helical" evidence="17">
    <location>
        <begin position="330"/>
        <end position="348"/>
    </location>
</feature>
<keyword evidence="5" id="KW-0732">Signal</keyword>
<feature type="transmembrane region" description="Helical" evidence="17">
    <location>
        <begin position="939"/>
        <end position="956"/>
    </location>
</feature>
<dbReference type="FunFam" id="2.70.170.10:FF:000016">
    <property type="entry name" value="Nicotinic acetylcholine receptor subunit"/>
    <property type="match status" value="2"/>
</dbReference>
<keyword evidence="20" id="KW-1185">Reference proteome</keyword>
<keyword evidence="11" id="KW-0675">Receptor</keyword>
<keyword evidence="10" id="KW-1015">Disulfide bond</keyword>
<dbReference type="PANTHER" id="PTHR18945">
    <property type="entry name" value="NEUROTRANSMITTER GATED ION CHANNEL"/>
    <property type="match status" value="1"/>
</dbReference>
<dbReference type="InterPro" id="IPR006201">
    <property type="entry name" value="Neur_channel"/>
</dbReference>
<evidence type="ECO:0000256" key="5">
    <source>
        <dbReference type="ARBA" id="ARBA00022729"/>
    </source>
</evidence>
<dbReference type="GO" id="GO:0022848">
    <property type="term" value="F:acetylcholine-gated monoatomic cation-selective channel activity"/>
    <property type="evidence" value="ECO:0007669"/>
    <property type="project" value="InterPro"/>
</dbReference>
<evidence type="ECO:0000256" key="11">
    <source>
        <dbReference type="ARBA" id="ARBA00023170"/>
    </source>
</evidence>
<feature type="transmembrane region" description="Helical" evidence="17">
    <location>
        <begin position="264"/>
        <end position="282"/>
    </location>
</feature>
<sequence length="975" mass="113618">FYLKMFLNSIIYFGIFSQIIFVLPSPDEARLHRDIMNGYVVEERPVIDPATPVKVRITVILQQIIDLNEKEETLTVNAWLNFLWQDTNLRWDPLQYGGVQDLRHPYGTIWNPDIILYNSVDSSIDSTFKVNLISYYDGNITWIPPGIFKISCKFNIYWYPFDEQICFFKFGSWSFHGGQLDLIEGDFDLSEYMLNGEWIIIKSWVKKTVKQYDCCEEKYPDLQFYIHLRRRTLYYAFNLLMPCALVMLLVMLGFTLSPNTCEKIGLQISVSLAVTIFLSMLSEVTPQTSEAVPLLGVFFESCLIICILATSFTVYVQSLHFRNQDSHKRMGFWMRYILLEWVPYLLFIKHPRRENNMKTLKKTWTERKKYETDIRTAFVYNDDTCRVMTTLGTVLEENFDHVIMNIKQVSNEDDQQLINQLKTLDSIYKHVKIIRQNNDDEVEGSRIRYEWQFAAMVVDRLGLIICTIVTLGTALTILLRAPYLRRLYEDLMRDYMFLERPVANHSEAVKVYLKVSLQQLIDVDEKNQIVHINAWLNYRWTDYKLVWDPTEYGNITDIRFPTVKLWKPDALLYNSVDPNFDSTYPTNIVVQNNGECTWIPPGIFKVSCKINIRWFPFDEQRCALKFGSWTYDGFKLDLQPDENGFDISEYLPNGEWALPLTTVIRNEKRYDCCVEPYLDLTFYLHLRRRTLYYGFNLIMPCLLTTAMSLLGFTLPPDAGEKITLQITVLLSICFFLSILSEMSPATSEAVPLLGIFFSCCMIIVTLSTVFTVYVLNLHYRTSETHEMGVTSRTILLYWLPYLLRMERPGVVLTWECLPPLLPWTKPKKHSESLIRNIKDVETGSSRKNSLDIEHRLHQFITTGKVNGVINCGKSTPIKDINTLCCNNASTQENTRKATLLILQRIYNELKIITKRLVEADRDAAQSNDWKFAAMVVDRLCLYIFSFFIFATCLGITKNTSANNKILAEELGDKKK</sequence>
<comment type="similarity">
    <text evidence="1">Belongs to the ligand-gated ion channel (TC 1.A.9) family. Acetylcholine receptor (TC 1.A.9.1) subfamily.</text>
</comment>
<feature type="transmembrane region" description="Helical" evidence="17">
    <location>
        <begin position="752"/>
        <end position="775"/>
    </location>
</feature>
<keyword evidence="6 17" id="KW-1133">Transmembrane helix</keyword>
<feature type="domain" description="Neurotransmitter-gated ion-channel transmembrane" evidence="19">
    <location>
        <begin position="239"/>
        <end position="476"/>
    </location>
</feature>
<dbReference type="AlphaFoldDB" id="A0AAF5CZF8"/>
<feature type="transmembrane region" description="Helical" evidence="17">
    <location>
        <begin position="461"/>
        <end position="483"/>
    </location>
</feature>
<comment type="subcellular location">
    <subcellularLocation>
        <location evidence="16">Postsynaptic cell membrane</location>
        <topology evidence="16">Multi-pass membrane protein</topology>
    </subcellularLocation>
</comment>
<dbReference type="SUPFAM" id="SSF90112">
    <property type="entry name" value="Neurotransmitter-gated ion-channel transmembrane pore"/>
    <property type="match status" value="2"/>
</dbReference>
<dbReference type="GO" id="GO:0045211">
    <property type="term" value="C:postsynaptic membrane"/>
    <property type="evidence" value="ECO:0007669"/>
    <property type="project" value="UniProtKB-SubCell"/>
</dbReference>
<evidence type="ECO:0000313" key="20">
    <source>
        <dbReference type="Proteomes" id="UP000035681"/>
    </source>
</evidence>
<dbReference type="PRINTS" id="PR00254">
    <property type="entry name" value="NICOTINICR"/>
</dbReference>
<dbReference type="InterPro" id="IPR018000">
    <property type="entry name" value="Neurotransmitter_ion_chnl_CS"/>
</dbReference>
<keyword evidence="15 17" id="KW-0407">Ion channel</keyword>
<dbReference type="Gene3D" id="2.70.170.10">
    <property type="entry name" value="Neurotransmitter-gated ion-channel ligand-binding domain"/>
    <property type="match status" value="2"/>
</dbReference>
<evidence type="ECO:0000256" key="8">
    <source>
        <dbReference type="ARBA" id="ARBA00023065"/>
    </source>
</evidence>
<dbReference type="InterPro" id="IPR002394">
    <property type="entry name" value="Nicotinic_acetylcholine_rcpt"/>
</dbReference>
<keyword evidence="3" id="KW-1003">Cell membrane</keyword>
<dbReference type="CDD" id="cd19051">
    <property type="entry name" value="LGIC_TM_cation"/>
    <property type="match status" value="2"/>
</dbReference>
<evidence type="ECO:0000256" key="7">
    <source>
        <dbReference type="ARBA" id="ARBA00023018"/>
    </source>
</evidence>
<dbReference type="Pfam" id="PF02932">
    <property type="entry name" value="Neur_chan_memb"/>
    <property type="match status" value="2"/>
</dbReference>
<keyword evidence="13" id="KW-0628">Postsynaptic cell membrane</keyword>
<evidence type="ECO:0000256" key="14">
    <source>
        <dbReference type="ARBA" id="ARBA00023286"/>
    </source>
</evidence>
<evidence type="ECO:0000256" key="13">
    <source>
        <dbReference type="ARBA" id="ARBA00023257"/>
    </source>
</evidence>
<comment type="caution">
    <text evidence="17">Lacks conserved residue(s) required for the propagation of feature annotation.</text>
</comment>
<dbReference type="InterPro" id="IPR006029">
    <property type="entry name" value="Neurotrans-gated_channel_TM"/>
</dbReference>
<proteinExistence type="inferred from homology"/>
<dbReference type="Proteomes" id="UP000035681">
    <property type="component" value="Unplaced"/>
</dbReference>
<dbReference type="PRINTS" id="PR00252">
    <property type="entry name" value="NRIONCHANNEL"/>
</dbReference>
<feature type="transmembrane region" description="Helical" evidence="17">
    <location>
        <begin position="233"/>
        <end position="252"/>
    </location>
</feature>
<dbReference type="FunFam" id="1.20.58.390:FF:000046">
    <property type="entry name" value="AcetylCholine Receptor"/>
    <property type="match status" value="1"/>
</dbReference>
<keyword evidence="4 17" id="KW-0812">Transmembrane</keyword>
<evidence type="ECO:0000256" key="1">
    <source>
        <dbReference type="ARBA" id="ARBA00009237"/>
    </source>
</evidence>
<evidence type="ECO:0000256" key="15">
    <source>
        <dbReference type="ARBA" id="ARBA00023303"/>
    </source>
</evidence>
<evidence type="ECO:0000259" key="19">
    <source>
        <dbReference type="Pfam" id="PF02932"/>
    </source>
</evidence>
<keyword evidence="8 17" id="KW-0406">Ion transport</keyword>
<dbReference type="InterPro" id="IPR006202">
    <property type="entry name" value="Neur_chan_lig-bd"/>
</dbReference>
<dbReference type="Pfam" id="PF02931">
    <property type="entry name" value="Neur_chan_LBD"/>
    <property type="match status" value="2"/>
</dbReference>
<evidence type="ECO:0000256" key="9">
    <source>
        <dbReference type="ARBA" id="ARBA00023136"/>
    </source>
</evidence>
<feature type="domain" description="Neurotransmitter-gated ion-channel transmembrane" evidence="19">
    <location>
        <begin position="697"/>
        <end position="953"/>
    </location>
</feature>
<name>A0AAF5CZF8_STRER</name>
<evidence type="ECO:0000256" key="16">
    <source>
        <dbReference type="ARBA" id="ARBA00034104"/>
    </source>
</evidence>
<keyword evidence="12" id="KW-0325">Glycoprotein</keyword>
<evidence type="ECO:0000256" key="6">
    <source>
        <dbReference type="ARBA" id="ARBA00022989"/>
    </source>
</evidence>
<dbReference type="NCBIfam" id="TIGR00860">
    <property type="entry name" value="LIC"/>
    <property type="match status" value="2"/>
</dbReference>
<accession>A0AAF5CZF8</accession>
<evidence type="ECO:0000256" key="10">
    <source>
        <dbReference type="ARBA" id="ARBA00023157"/>
    </source>
</evidence>
<dbReference type="SUPFAM" id="SSF63712">
    <property type="entry name" value="Nicotinic receptor ligand binding domain-like"/>
    <property type="match status" value="2"/>
</dbReference>
<dbReference type="InterPro" id="IPR038050">
    <property type="entry name" value="Neuro_actylchol_rec"/>
</dbReference>
<dbReference type="GO" id="GO:0004888">
    <property type="term" value="F:transmembrane signaling receptor activity"/>
    <property type="evidence" value="ECO:0007669"/>
    <property type="project" value="InterPro"/>
</dbReference>
<keyword evidence="2 17" id="KW-0813">Transport</keyword>
<organism evidence="20 21">
    <name type="scientific">Strongyloides stercoralis</name>
    <name type="common">Threadworm</name>
    <dbReference type="NCBI Taxonomy" id="6248"/>
    <lineage>
        <taxon>Eukaryota</taxon>
        <taxon>Metazoa</taxon>
        <taxon>Ecdysozoa</taxon>
        <taxon>Nematoda</taxon>
        <taxon>Chromadorea</taxon>
        <taxon>Rhabditida</taxon>
        <taxon>Tylenchina</taxon>
        <taxon>Panagrolaimomorpha</taxon>
        <taxon>Strongyloidoidea</taxon>
        <taxon>Strongyloididae</taxon>
        <taxon>Strongyloides</taxon>
    </lineage>
</organism>
<evidence type="ECO:0000256" key="3">
    <source>
        <dbReference type="ARBA" id="ARBA00022475"/>
    </source>
</evidence>
<keyword evidence="9 17" id="KW-0472">Membrane</keyword>
<evidence type="ECO:0000256" key="17">
    <source>
        <dbReference type="RuleBase" id="RU000687"/>
    </source>
</evidence>
<dbReference type="Gene3D" id="1.20.58.390">
    <property type="entry name" value="Neurotransmitter-gated ion-channel transmembrane domain"/>
    <property type="match status" value="4"/>
</dbReference>
<dbReference type="PROSITE" id="PS00236">
    <property type="entry name" value="NEUROTR_ION_CHANNEL"/>
    <property type="match status" value="2"/>
</dbReference>
<evidence type="ECO:0000259" key="18">
    <source>
        <dbReference type="Pfam" id="PF02931"/>
    </source>
</evidence>
<keyword evidence="7" id="KW-0770">Synapse</keyword>
<dbReference type="WBParaSite" id="TCONS_00004417.p1">
    <property type="protein sequence ID" value="TCONS_00004417.p1"/>
    <property type="gene ID" value="XLOC_001818"/>
</dbReference>
<feature type="transmembrane region" description="Helical" evidence="17">
    <location>
        <begin position="722"/>
        <end position="740"/>
    </location>
</feature>
<feature type="domain" description="Neurotransmitter-gated ion-channel ligand-binding" evidence="18">
    <location>
        <begin position="29"/>
        <end position="232"/>
    </location>
</feature>
<protein>
    <submittedName>
        <fullName evidence="21">Neurotransmitter-gated ion-channel ligand-binding domain-containing protein</fullName>
    </submittedName>
</protein>
<evidence type="ECO:0000256" key="2">
    <source>
        <dbReference type="ARBA" id="ARBA00022448"/>
    </source>
</evidence>
<feature type="transmembrane region" description="Helical" evidence="17">
    <location>
        <begin position="691"/>
        <end position="710"/>
    </location>
</feature>
<feature type="transmembrane region" description="Helical" evidence="17">
    <location>
        <begin position="6"/>
        <end position="23"/>
    </location>
</feature>
<keyword evidence="14" id="KW-1071">Ligand-gated ion channel</keyword>
<dbReference type="InterPro" id="IPR036719">
    <property type="entry name" value="Neuro-gated_channel_TM_sf"/>
</dbReference>
<feature type="transmembrane region" description="Helical" evidence="17">
    <location>
        <begin position="294"/>
        <end position="318"/>
    </location>
</feature>
<evidence type="ECO:0000313" key="21">
    <source>
        <dbReference type="WBParaSite" id="TCONS_00004417.p1"/>
    </source>
</evidence>
<feature type="domain" description="Neurotransmitter-gated ion-channel ligand-binding" evidence="18">
    <location>
        <begin position="485"/>
        <end position="690"/>
    </location>
</feature>
<evidence type="ECO:0000256" key="4">
    <source>
        <dbReference type="ARBA" id="ARBA00022692"/>
    </source>
</evidence>
<evidence type="ECO:0000256" key="12">
    <source>
        <dbReference type="ARBA" id="ARBA00023180"/>
    </source>
</evidence>
<dbReference type="InterPro" id="IPR036734">
    <property type="entry name" value="Neur_chan_lig-bd_sf"/>
</dbReference>
<reference evidence="21" key="1">
    <citation type="submission" date="2024-02" db="UniProtKB">
        <authorList>
            <consortium name="WormBaseParasite"/>
        </authorList>
    </citation>
    <scope>IDENTIFICATION</scope>
</reference>
<dbReference type="CDD" id="cd18997">
    <property type="entry name" value="LGIC_ECD_nAChR"/>
    <property type="match status" value="2"/>
</dbReference>